<dbReference type="Pfam" id="PF02535">
    <property type="entry name" value="Zip"/>
    <property type="match status" value="1"/>
</dbReference>
<protein>
    <submittedName>
        <fullName evidence="9">Uncharacterized protein</fullName>
    </submittedName>
</protein>
<evidence type="ECO:0000256" key="4">
    <source>
        <dbReference type="ARBA" id="ARBA00022692"/>
    </source>
</evidence>
<evidence type="ECO:0000256" key="2">
    <source>
        <dbReference type="ARBA" id="ARBA00006939"/>
    </source>
</evidence>
<dbReference type="InterPro" id="IPR003689">
    <property type="entry name" value="ZIP"/>
</dbReference>
<dbReference type="AlphaFoldDB" id="D5AE89"/>
<dbReference type="PANTHER" id="PTHR11040:SF44">
    <property type="entry name" value="PROTEIN ZNTC-RELATED"/>
    <property type="match status" value="1"/>
</dbReference>
<evidence type="ECO:0000313" key="9">
    <source>
        <dbReference type="EMBL" id="ADE77858.1"/>
    </source>
</evidence>
<feature type="transmembrane region" description="Helical" evidence="8">
    <location>
        <begin position="274"/>
        <end position="297"/>
    </location>
</feature>
<feature type="transmembrane region" description="Helical" evidence="8">
    <location>
        <begin position="98"/>
        <end position="119"/>
    </location>
</feature>
<feature type="transmembrane region" description="Helical" evidence="8">
    <location>
        <begin position="349"/>
        <end position="368"/>
    </location>
</feature>
<comment type="caution">
    <text evidence="8">Lacks conserved residue(s) required for the propagation of feature annotation.</text>
</comment>
<proteinExistence type="evidence at transcript level"/>
<accession>D5AE89</accession>
<evidence type="ECO:0000256" key="3">
    <source>
        <dbReference type="ARBA" id="ARBA00022448"/>
    </source>
</evidence>
<keyword evidence="6 8" id="KW-0406">Ion transport</keyword>
<evidence type="ECO:0000256" key="1">
    <source>
        <dbReference type="ARBA" id="ARBA00004141"/>
    </source>
</evidence>
<dbReference type="EMBL" id="BT124620">
    <property type="protein sequence ID" value="ADE77858.1"/>
    <property type="molecule type" value="mRNA"/>
</dbReference>
<reference evidence="9" key="1">
    <citation type="submission" date="2010-04" db="EMBL/GenBank/DDBJ databases">
        <authorList>
            <person name="Reid K.E."/>
            <person name="Liao N."/>
            <person name="Chan S."/>
            <person name="Docking R."/>
            <person name="Taylor G."/>
            <person name="Moore R."/>
            <person name="Mayo M."/>
            <person name="Munro S."/>
            <person name="King J."/>
            <person name="Yanchuk A."/>
            <person name="Holt R."/>
            <person name="Jones S."/>
            <person name="Marra M."/>
            <person name="Ritland C.E."/>
            <person name="Ritland K."/>
            <person name="Bohlmann J."/>
        </authorList>
    </citation>
    <scope>NUCLEOTIDE SEQUENCE</scope>
    <source>
        <tissue evidence="9">Bud</tissue>
    </source>
</reference>
<evidence type="ECO:0000256" key="5">
    <source>
        <dbReference type="ARBA" id="ARBA00022989"/>
    </source>
</evidence>
<dbReference type="InterPro" id="IPR004698">
    <property type="entry name" value="Zn/Fe_permease_fun/pln"/>
</dbReference>
<sequence length="369" mass="40115">MGTVDCRSHTDSGCRNEELALHMKTVAIFIILIASAFGVAFPLLARRLKCVKMDGTIFVFSKAFATGVILATGFVHLLPDAQEALTDDCLPETPWLKFPFADFIAMLAVLFTLLADFVSTQYYERKQLKDRVDTMACNTIEERSWPKLGHASSTEDANQKNEDALHGDGHMHIVGIHAHVASHNHNHPHGHDSCADETHAHTSPSMHDFSIRHTVVSQVLEMGIISHSVIIGLSLGVSQSPCIIRPLVATLTFHQFFEGLALGGCVSQASFKSLYAFFMACLFAITTPACIAIGTGVSSISNPNEPRALILEGIFDSISAGILIYMSLVDLIATDFLSKEMYCSPKLQCVSYIALLMGGTVMASLAIWA</sequence>
<evidence type="ECO:0000256" key="7">
    <source>
        <dbReference type="ARBA" id="ARBA00023136"/>
    </source>
</evidence>
<evidence type="ECO:0000256" key="6">
    <source>
        <dbReference type="ARBA" id="ARBA00023065"/>
    </source>
</evidence>
<evidence type="ECO:0000256" key="8">
    <source>
        <dbReference type="RuleBase" id="RU362088"/>
    </source>
</evidence>
<comment type="subcellular location">
    <subcellularLocation>
        <location evidence="1 8">Membrane</location>
        <topology evidence="1 8">Multi-pass membrane protein</topology>
    </subcellularLocation>
</comment>
<dbReference type="OMA" id="CWVEGII"/>
<organism evidence="9">
    <name type="scientific">Picea sitchensis</name>
    <name type="common">Sitka spruce</name>
    <name type="synonym">Pinus sitchensis</name>
    <dbReference type="NCBI Taxonomy" id="3332"/>
    <lineage>
        <taxon>Eukaryota</taxon>
        <taxon>Viridiplantae</taxon>
        <taxon>Streptophyta</taxon>
        <taxon>Embryophyta</taxon>
        <taxon>Tracheophyta</taxon>
        <taxon>Spermatophyta</taxon>
        <taxon>Pinopsida</taxon>
        <taxon>Pinidae</taxon>
        <taxon>Conifers I</taxon>
        <taxon>Pinales</taxon>
        <taxon>Pinaceae</taxon>
        <taxon>Picea</taxon>
    </lineage>
</organism>
<dbReference type="PANTHER" id="PTHR11040">
    <property type="entry name" value="ZINC/IRON TRANSPORTER"/>
    <property type="match status" value="1"/>
</dbReference>
<dbReference type="GO" id="GO:0005886">
    <property type="term" value="C:plasma membrane"/>
    <property type="evidence" value="ECO:0007669"/>
    <property type="project" value="TreeGrafter"/>
</dbReference>
<keyword evidence="3 8" id="KW-0813">Transport</keyword>
<dbReference type="GO" id="GO:0005385">
    <property type="term" value="F:zinc ion transmembrane transporter activity"/>
    <property type="evidence" value="ECO:0007669"/>
    <property type="project" value="InterPro"/>
</dbReference>
<dbReference type="NCBIfam" id="TIGR00820">
    <property type="entry name" value="zip"/>
    <property type="match status" value="1"/>
</dbReference>
<feature type="transmembrane region" description="Helical" evidence="8">
    <location>
        <begin position="317"/>
        <end position="337"/>
    </location>
</feature>
<feature type="transmembrane region" description="Helical" evidence="8">
    <location>
        <begin position="57"/>
        <end position="78"/>
    </location>
</feature>
<name>D5AE89_PICSI</name>
<keyword evidence="7 8" id="KW-0472">Membrane</keyword>
<keyword evidence="5 8" id="KW-1133">Transmembrane helix</keyword>
<comment type="similarity">
    <text evidence="2 8">Belongs to the ZIP transporter (TC 2.A.5) family.</text>
</comment>
<feature type="transmembrane region" description="Helical" evidence="8">
    <location>
        <begin position="26"/>
        <end position="45"/>
    </location>
</feature>
<keyword evidence="4 8" id="KW-0812">Transmembrane</keyword>